<feature type="compositionally biased region" description="Low complexity" evidence="1">
    <location>
        <begin position="42"/>
        <end position="54"/>
    </location>
</feature>
<keyword evidence="4" id="KW-1185">Reference proteome</keyword>
<feature type="compositionally biased region" description="Basic and acidic residues" evidence="1">
    <location>
        <begin position="300"/>
        <end position="312"/>
    </location>
</feature>
<reference evidence="3 4" key="1">
    <citation type="submission" date="2021-02" db="EMBL/GenBank/DDBJ databases">
        <title>Variation within the Batrachochytrium salamandrivorans European outbreak.</title>
        <authorList>
            <person name="Kelly M."/>
            <person name="Pasmans F."/>
            <person name="Shea T.P."/>
            <person name="Munoz J.F."/>
            <person name="Carranza S."/>
            <person name="Cuomo C.A."/>
            <person name="Martel A."/>
        </authorList>
    </citation>
    <scope>NUCLEOTIDE SEQUENCE [LARGE SCALE GENOMIC DNA]</scope>
    <source>
        <strain evidence="3 4">AMFP18/2</strain>
    </source>
</reference>
<feature type="region of interest" description="Disordered" evidence="1">
    <location>
        <begin position="37"/>
        <end position="79"/>
    </location>
</feature>
<organism evidence="3 4">
    <name type="scientific">Batrachochytrium salamandrivorans</name>
    <dbReference type="NCBI Taxonomy" id="1357716"/>
    <lineage>
        <taxon>Eukaryota</taxon>
        <taxon>Fungi</taxon>
        <taxon>Fungi incertae sedis</taxon>
        <taxon>Chytridiomycota</taxon>
        <taxon>Chytridiomycota incertae sedis</taxon>
        <taxon>Chytridiomycetes</taxon>
        <taxon>Rhizophydiales</taxon>
        <taxon>Rhizophydiales incertae sedis</taxon>
        <taxon>Batrachochytrium</taxon>
    </lineage>
</organism>
<feature type="region of interest" description="Disordered" evidence="1">
    <location>
        <begin position="300"/>
        <end position="350"/>
    </location>
</feature>
<feature type="chain" id="PRO_5047364407" evidence="2">
    <location>
        <begin position="19"/>
        <end position="350"/>
    </location>
</feature>
<dbReference type="Proteomes" id="UP001648503">
    <property type="component" value="Unassembled WGS sequence"/>
</dbReference>
<protein>
    <submittedName>
        <fullName evidence="3">Uncharacterized protein</fullName>
    </submittedName>
</protein>
<gene>
    <name evidence="3" type="ORF">BASA50_010172</name>
</gene>
<dbReference type="EMBL" id="JAFCIX010000469">
    <property type="protein sequence ID" value="KAH6589297.1"/>
    <property type="molecule type" value="Genomic_DNA"/>
</dbReference>
<comment type="caution">
    <text evidence="3">The sequence shown here is derived from an EMBL/GenBank/DDBJ whole genome shotgun (WGS) entry which is preliminary data.</text>
</comment>
<evidence type="ECO:0000256" key="1">
    <source>
        <dbReference type="SAM" id="MobiDB-lite"/>
    </source>
</evidence>
<evidence type="ECO:0000313" key="4">
    <source>
        <dbReference type="Proteomes" id="UP001648503"/>
    </source>
</evidence>
<evidence type="ECO:0000313" key="3">
    <source>
        <dbReference type="EMBL" id="KAH6589297.1"/>
    </source>
</evidence>
<proteinExistence type="predicted"/>
<keyword evidence="2" id="KW-0732">Signal</keyword>
<feature type="region of interest" description="Disordered" evidence="1">
    <location>
        <begin position="161"/>
        <end position="180"/>
    </location>
</feature>
<evidence type="ECO:0000256" key="2">
    <source>
        <dbReference type="SAM" id="SignalP"/>
    </source>
</evidence>
<name>A0ABQ8EZV0_9FUNG</name>
<feature type="signal peptide" evidence="2">
    <location>
        <begin position="1"/>
        <end position="18"/>
    </location>
</feature>
<accession>A0ABQ8EZV0</accession>
<feature type="compositionally biased region" description="Acidic residues" evidence="1">
    <location>
        <begin position="325"/>
        <end position="335"/>
    </location>
</feature>
<sequence>MRLISLVLLSFIATNTVAIHIPKVYQIEKRGLPLPAEEAEYSETSSSEEATETSISNPNLEEEAGPSNADPNLPGEEMETLITNSNPEDEVEKGVEAWILNPPEEEDEFLPPDTLLLEKKIIARIGFLKQIVKKAMVKEQEAKDQAKNRWFGLYRLINDRFPNSGPDEPDNAPEELIKSSREAPSPLMTEIYKPHIHELREIITLVEQFVKSVTGIEKDKYTPAYKVIQNDAIRRSRVYLQGLADIGEFMTKTLGIMAKTSTSKDRSRLLELAMTVYKFRTTIENALMWGRWGRRKGRKGREDLVTSKEKLDKKKKKLHKTTILEETEDEEEEEKQDDKDRAAYEQSDTE</sequence>